<dbReference type="VEuPathDB" id="FungiDB:MGL_1883"/>
<dbReference type="Pfam" id="PF13812">
    <property type="entry name" value="PPR_3"/>
    <property type="match status" value="1"/>
</dbReference>
<dbReference type="PANTHER" id="PTHR47942">
    <property type="entry name" value="TETRATRICOPEPTIDE REPEAT (TPR)-LIKE SUPERFAMILY PROTEIN-RELATED"/>
    <property type="match status" value="1"/>
</dbReference>
<gene>
    <name evidence="3" type="ORF">MGL_1883</name>
</gene>
<dbReference type="GeneID" id="5855191"/>
<evidence type="ECO:0000313" key="3">
    <source>
        <dbReference type="EMBL" id="EDP43670.1"/>
    </source>
</evidence>
<feature type="repeat" description="PPR" evidence="2">
    <location>
        <begin position="311"/>
        <end position="345"/>
    </location>
</feature>
<dbReference type="NCBIfam" id="TIGR00756">
    <property type="entry name" value="PPR"/>
    <property type="match status" value="2"/>
</dbReference>
<dbReference type="PROSITE" id="PS51375">
    <property type="entry name" value="PPR"/>
    <property type="match status" value="2"/>
</dbReference>
<dbReference type="STRING" id="425265.A8PZ29"/>
<evidence type="ECO:0008006" key="5">
    <source>
        <dbReference type="Google" id="ProtNLM"/>
    </source>
</evidence>
<dbReference type="InterPro" id="IPR002885">
    <property type="entry name" value="PPR_rpt"/>
</dbReference>
<reference evidence="3 4" key="1">
    <citation type="journal article" date="2007" name="Proc. Natl. Acad. Sci. U.S.A.">
        <title>Dandruff-associated Malassezia genomes reveal convergent and divergent virulence traits shared with plant and human fungal pathogens.</title>
        <authorList>
            <person name="Xu J."/>
            <person name="Saunders C.W."/>
            <person name="Hu P."/>
            <person name="Grant R.A."/>
            <person name="Boekhout T."/>
            <person name="Kuramae E.E."/>
            <person name="Kronstad J.W."/>
            <person name="Deangelis Y.M."/>
            <person name="Reeder N.L."/>
            <person name="Johnstone K.R."/>
            <person name="Leland M."/>
            <person name="Fieno A.M."/>
            <person name="Begley W.M."/>
            <person name="Sun Y."/>
            <person name="Lacey M.P."/>
            <person name="Chaudhary T."/>
            <person name="Keough T."/>
            <person name="Chu L."/>
            <person name="Sears R."/>
            <person name="Yuan B."/>
            <person name="Dawson T.L.Jr."/>
        </authorList>
    </citation>
    <scope>NUCLEOTIDE SEQUENCE [LARGE SCALE GENOMIC DNA]</scope>
    <source>
        <strain evidence="4">ATCC MYA-4612 / CBS 7966</strain>
    </source>
</reference>
<dbReference type="Pfam" id="PF01535">
    <property type="entry name" value="PPR"/>
    <property type="match status" value="2"/>
</dbReference>
<keyword evidence="1" id="KW-0677">Repeat</keyword>
<accession>A8PZ29</accession>
<protein>
    <recommendedName>
        <fullName evidence="5">Pentacotripeptide-repeat region of PRORP domain-containing protein</fullName>
    </recommendedName>
</protein>
<sequence>MNAAERMDMLGVQGWMKVEMLCGNPVGAIQLFHAYVAARRRARAQTESMQEPHLLDAGQRREPVRDMIEVLILAYATEQDLHGLVHTMQSFDVGTHTELFFDLAHSQRQFTKLPWLRGNAAFKLPADVCERALDWVSHAELARGLLDGSGGHAGPNRIARLLGSLLARGDVPSAWRLYQTAMRAGVLQPTSPAAWLAQEQLAPQERERRLLPAWTDSAWVVCLSGFLAADRRDLAAQVWEDLAAVQPLVAATGAEWPPVAVWNAVLDGFSRCGDMASVQATWHVLQGHLPVERMPLSHRAKGLRAPPDGPDLVCYTTMMSALFRARQVDMAMTLHNELQAKQARQELRIPIETYNAVLHGLCVSRRTEEAYALLRSMGRNGVPAPTITTINVVLRAQARQKNLPAMAATLRQILPLGLRPDVITFTTVLDTLLRVATQPAAAEQAVDQVMQIMQSMHVQPNSITFTAMIKACLHTKGDLHQPRLPVALQLMHTMCTNVKLAPTPVTMEIMTEGLLQNERFVETMLMEYPLPSTFQRAPVMWPDEQHEMPLHATRLALVLWQLMMDWSMTPTNDTYLLLVRTLLKDGTNHVLFRRGVLIADALLYAQGSLSALVNAPTNLYVILPSTPPASASWSAVLRALIRSRPSDLSRRVLHGVLLHFAQSPHGEQALIGLQAANPAAHLTALVEQARHKLGRCS</sequence>
<organism evidence="3 4">
    <name type="scientific">Malassezia globosa (strain ATCC MYA-4612 / CBS 7966)</name>
    <name type="common">Dandruff-associated fungus</name>
    <dbReference type="NCBI Taxonomy" id="425265"/>
    <lineage>
        <taxon>Eukaryota</taxon>
        <taxon>Fungi</taxon>
        <taxon>Dikarya</taxon>
        <taxon>Basidiomycota</taxon>
        <taxon>Ustilaginomycotina</taxon>
        <taxon>Malasseziomycetes</taxon>
        <taxon>Malasseziales</taxon>
        <taxon>Malasseziaceae</taxon>
        <taxon>Malassezia</taxon>
    </lineage>
</organism>
<keyword evidence="4" id="KW-1185">Reference proteome</keyword>
<evidence type="ECO:0000313" key="4">
    <source>
        <dbReference type="Proteomes" id="UP000008837"/>
    </source>
</evidence>
<dbReference type="KEGG" id="mgl:MGL_1883"/>
<dbReference type="AlphaFoldDB" id="A8PZ29"/>
<name>A8PZ29_MALGO</name>
<dbReference type="InterPro" id="IPR011990">
    <property type="entry name" value="TPR-like_helical_dom_sf"/>
</dbReference>
<dbReference type="OrthoDB" id="185373at2759"/>
<dbReference type="PANTHER" id="PTHR47942:SF63">
    <property type="entry name" value="PENTATRICOPEPTIDE REPEAT-CONTAINING PROTEIN"/>
    <property type="match status" value="1"/>
</dbReference>
<dbReference type="RefSeq" id="XP_001730884.1">
    <property type="nucleotide sequence ID" value="XM_001730832.1"/>
</dbReference>
<proteinExistence type="predicted"/>
<evidence type="ECO:0000256" key="1">
    <source>
        <dbReference type="ARBA" id="ARBA00022737"/>
    </source>
</evidence>
<dbReference type="Proteomes" id="UP000008837">
    <property type="component" value="Unassembled WGS sequence"/>
</dbReference>
<feature type="repeat" description="PPR" evidence="2">
    <location>
        <begin position="350"/>
        <end position="384"/>
    </location>
</feature>
<dbReference type="InParanoid" id="A8PZ29"/>
<comment type="caution">
    <text evidence="3">The sequence shown here is derived from an EMBL/GenBank/DDBJ whole genome shotgun (WGS) entry which is preliminary data.</text>
</comment>
<evidence type="ECO:0000256" key="2">
    <source>
        <dbReference type="PROSITE-ProRule" id="PRU00708"/>
    </source>
</evidence>
<dbReference type="Gene3D" id="1.25.40.10">
    <property type="entry name" value="Tetratricopeptide repeat domain"/>
    <property type="match status" value="2"/>
</dbReference>
<dbReference type="InterPro" id="IPR051222">
    <property type="entry name" value="PPR/CCM1_RNA-binding"/>
</dbReference>
<dbReference type="EMBL" id="AAYY01000006">
    <property type="protein sequence ID" value="EDP43670.1"/>
    <property type="molecule type" value="Genomic_DNA"/>
</dbReference>